<proteinExistence type="predicted"/>
<keyword evidence="2" id="KW-0813">Transport</keyword>
<feature type="transmembrane region" description="Helical" evidence="9">
    <location>
        <begin position="128"/>
        <end position="144"/>
    </location>
</feature>
<reference evidence="12" key="3">
    <citation type="journal article" date="1994" name="Microbiology">
        <title>Analysis of a ribose transport operon from Bacillus subtilis.</title>
        <authorList>
            <person name="Woodson K."/>
            <person name="Devine K.M."/>
        </authorList>
    </citation>
    <scope>NUCLEOTIDE SEQUENCE</scope>
</reference>
<dbReference type="Pfam" id="PF02653">
    <property type="entry name" value="BPD_transp_2"/>
    <property type="match status" value="1"/>
</dbReference>
<keyword evidence="11" id="KW-1185">Reference proteome</keyword>
<evidence type="ECO:0000256" key="3">
    <source>
        <dbReference type="ARBA" id="ARBA00022475"/>
    </source>
</evidence>
<dbReference type="Gene3D" id="3.40.50.300">
    <property type="entry name" value="P-loop containing nucleotide triphosphate hydrolases"/>
    <property type="match status" value="1"/>
</dbReference>
<keyword evidence="5" id="KW-0547">Nucleotide-binding</keyword>
<dbReference type="GO" id="GO:0016887">
    <property type="term" value="F:ATP hydrolysis activity"/>
    <property type="evidence" value="ECO:0007669"/>
    <property type="project" value="InterPro"/>
</dbReference>
<dbReference type="GO" id="GO:0015658">
    <property type="term" value="F:branched-chain amino acid transmembrane transporter activity"/>
    <property type="evidence" value="ECO:0007669"/>
    <property type="project" value="InterPro"/>
</dbReference>
<dbReference type="SMART" id="SM00382">
    <property type="entry name" value="AAA"/>
    <property type="match status" value="1"/>
</dbReference>
<dbReference type="InterPro" id="IPR001851">
    <property type="entry name" value="ABC_transp_permease"/>
</dbReference>
<dbReference type="AlphaFoldDB" id="A0A8B6X8G2"/>
<evidence type="ECO:0000256" key="2">
    <source>
        <dbReference type="ARBA" id="ARBA00022448"/>
    </source>
</evidence>
<feature type="domain" description="ABC transporter" evidence="10">
    <location>
        <begin position="384"/>
        <end position="629"/>
    </location>
</feature>
<reference evidence="12" key="1">
    <citation type="journal article" date="1990" name="J. Biol. Chem.">
        <title>Nucleotide sequence and genetic characterization reveal six essential genes for the LIV-I and LS transport systems of Escherichia coli.</title>
        <authorList>
            <person name="Adams M.D."/>
            <person name="Wagner L.M."/>
            <person name="Graddis T.J."/>
            <person name="Landick R."/>
            <person name="Antonucci T.K."/>
            <person name="Gibson A.L."/>
            <person name="Oxender D.L."/>
        </authorList>
    </citation>
    <scope>NUCLEOTIDE SEQUENCE</scope>
</reference>
<dbReference type="Pfam" id="PF00005">
    <property type="entry name" value="ABC_tran"/>
    <property type="match status" value="1"/>
</dbReference>
<reference evidence="12" key="2">
    <citation type="journal article" date="1991" name="Mol. Gen. Genet.">
        <title>Nucleotide sequence and analysis of the mgl operon of Escherichia coli K12.</title>
        <authorList>
            <person name="Hogg R.W."/>
            <person name="Voelker C."/>
            <person name="Von Carlowitz I."/>
        </authorList>
    </citation>
    <scope>NUCLEOTIDE SEQUENCE</scope>
</reference>
<dbReference type="RefSeq" id="WP_034411024.1">
    <property type="nucleotide sequence ID" value="NZ_AXWS01000008.1"/>
</dbReference>
<evidence type="ECO:0000256" key="9">
    <source>
        <dbReference type="SAM" id="Phobius"/>
    </source>
</evidence>
<dbReference type="GO" id="GO:0005886">
    <property type="term" value="C:plasma membrane"/>
    <property type="evidence" value="ECO:0007669"/>
    <property type="project" value="UniProtKB-SubCell"/>
</dbReference>
<keyword evidence="6" id="KW-0067">ATP-binding</keyword>
<dbReference type="OrthoDB" id="5290247at2"/>
<evidence type="ECO:0000313" key="12">
    <source>
        <dbReference type="RefSeq" id="WP_034411024.1"/>
    </source>
</evidence>
<dbReference type="InterPro" id="IPR032823">
    <property type="entry name" value="BCA_ABC_TP_C"/>
</dbReference>
<reference evidence="12" key="4">
    <citation type="submission" date="2025-08" db="UniProtKB">
        <authorList>
            <consortium name="RefSeq"/>
        </authorList>
    </citation>
    <scope>IDENTIFICATION</scope>
</reference>
<evidence type="ECO:0000256" key="6">
    <source>
        <dbReference type="ARBA" id="ARBA00022840"/>
    </source>
</evidence>
<evidence type="ECO:0000256" key="8">
    <source>
        <dbReference type="ARBA" id="ARBA00023136"/>
    </source>
</evidence>
<dbReference type="CDD" id="cd06581">
    <property type="entry name" value="TM_PBP1_LivM_like"/>
    <property type="match status" value="1"/>
</dbReference>
<evidence type="ECO:0000256" key="1">
    <source>
        <dbReference type="ARBA" id="ARBA00004651"/>
    </source>
</evidence>
<comment type="subcellular location">
    <subcellularLocation>
        <location evidence="1">Cell membrane</location>
        <topology evidence="1">Multi-pass membrane protein</topology>
    </subcellularLocation>
</comment>
<dbReference type="PANTHER" id="PTHR45772">
    <property type="entry name" value="CONSERVED COMPONENT OF ABC TRANSPORTER FOR NATURAL AMINO ACIDS-RELATED"/>
    <property type="match status" value="1"/>
</dbReference>
<dbReference type="PROSITE" id="PS50893">
    <property type="entry name" value="ABC_TRANSPORTER_2"/>
    <property type="match status" value="1"/>
</dbReference>
<evidence type="ECO:0000256" key="4">
    <source>
        <dbReference type="ARBA" id="ARBA00022692"/>
    </source>
</evidence>
<dbReference type="PANTHER" id="PTHR45772:SF2">
    <property type="entry name" value="ABC TRANSPORTER ATP-BINDING PROTEIN"/>
    <property type="match status" value="1"/>
</dbReference>
<feature type="transmembrane region" description="Helical" evidence="9">
    <location>
        <begin position="53"/>
        <end position="72"/>
    </location>
</feature>
<evidence type="ECO:0000259" key="10">
    <source>
        <dbReference type="PROSITE" id="PS50893"/>
    </source>
</evidence>
<dbReference type="CDD" id="cd03219">
    <property type="entry name" value="ABC_Mj1267_LivG_branched"/>
    <property type="match status" value="1"/>
</dbReference>
<sequence length="631" mass="67450">MTPAQSAAKLPAPVAARGGLSLRRAAPALLAAVVLALPVLPVPEFWITQLDYIGLYAIAVLGVVLLTGVGGLTSFGQAAFVGLGAYTTAVLTTQFALSPWITLFASLAVAGAVALLLAFLTLRMSGHYLPLATICWGLALYYLMGNLDGLGKYDGIVAIPALSVFGLELRDNRSLFWVIWAVALAAAFGVTRLLDSRPGRAIRALRCGTTMPEAMGISTFRYKVAIFVLSALLAAVSGWLFAHFQRAINPSPFGMHMGIQYLFMAVLGGAGQVWGAFAGAAAVKLLEDRLQVWLPQLLGTSGSFEIIVFGAVLIATLRFAPRGIWHWVERRWPAPQRVRDWGEAEALAPRARPEPASAGKVDAEIALHGALGQTDAPADRAPLLAAKDLRKQFGGLVAVKDVGFSIGHGEIVGLIGPNGAGKSTTFNLLTGVLPATSGEVTFMGRRIEKAKSREIAALGIARSFQHVKMVPEMTVLENVALGAHLRGGSGIARAILGLDRADERRLLREAERQLLRIGMGHLMHEQAGNLALGPQRLMEIARALCLDPALLLLDEPAAGLRHQEKLALVEVLRQLRAEGMSLLLVEHDMDFVMGLTDRIVVMEFGTKLIEGTPEEVRNSPAVRAAYLGTEH</sequence>
<dbReference type="InterPro" id="IPR043428">
    <property type="entry name" value="LivM-like"/>
</dbReference>
<keyword evidence="7 9" id="KW-1133">Transmembrane helix</keyword>
<dbReference type="FunFam" id="3.40.50.300:FF:000421">
    <property type="entry name" value="Branched-chain amino acid ABC transporter ATP-binding protein"/>
    <property type="match status" value="1"/>
</dbReference>
<dbReference type="InterPro" id="IPR003593">
    <property type="entry name" value="AAA+_ATPase"/>
</dbReference>
<name>A0A8B6X8G2_9BURK</name>
<dbReference type="Proteomes" id="UP000675920">
    <property type="component" value="Unplaced"/>
</dbReference>
<dbReference type="GO" id="GO:0005524">
    <property type="term" value="F:ATP binding"/>
    <property type="evidence" value="ECO:0007669"/>
    <property type="project" value="UniProtKB-KW"/>
</dbReference>
<keyword evidence="4 9" id="KW-0812">Transmembrane</keyword>
<feature type="transmembrane region" description="Helical" evidence="9">
    <location>
        <begin position="174"/>
        <end position="194"/>
    </location>
</feature>
<evidence type="ECO:0000256" key="5">
    <source>
        <dbReference type="ARBA" id="ARBA00022741"/>
    </source>
</evidence>
<feature type="transmembrane region" description="Helical" evidence="9">
    <location>
        <begin position="261"/>
        <end position="283"/>
    </location>
</feature>
<dbReference type="SUPFAM" id="SSF52540">
    <property type="entry name" value="P-loop containing nucleoside triphosphate hydrolases"/>
    <property type="match status" value="1"/>
</dbReference>
<evidence type="ECO:0000313" key="11">
    <source>
        <dbReference type="Proteomes" id="UP000675920"/>
    </source>
</evidence>
<dbReference type="InterPro" id="IPR051120">
    <property type="entry name" value="ABC_AA/LPS_Transport"/>
</dbReference>
<feature type="transmembrane region" description="Helical" evidence="9">
    <location>
        <begin position="103"/>
        <end position="121"/>
    </location>
</feature>
<accession>A0A8B6X8G2</accession>
<organism evidence="11 12">
    <name type="scientific">Derxia gummosa DSM 723</name>
    <dbReference type="NCBI Taxonomy" id="1121388"/>
    <lineage>
        <taxon>Bacteria</taxon>
        <taxon>Pseudomonadati</taxon>
        <taxon>Pseudomonadota</taxon>
        <taxon>Betaproteobacteria</taxon>
        <taxon>Burkholderiales</taxon>
        <taxon>Alcaligenaceae</taxon>
        <taxon>Derxia</taxon>
    </lineage>
</organism>
<keyword evidence="8 9" id="KW-0472">Membrane</keyword>
<feature type="transmembrane region" description="Helical" evidence="9">
    <location>
        <begin position="220"/>
        <end position="241"/>
    </location>
</feature>
<protein>
    <submittedName>
        <fullName evidence="12">ABC transporter permease subunit</fullName>
    </submittedName>
</protein>
<feature type="transmembrane region" description="Helical" evidence="9">
    <location>
        <begin position="26"/>
        <end position="47"/>
    </location>
</feature>
<dbReference type="Pfam" id="PF12399">
    <property type="entry name" value="BCA_ABC_TP_C"/>
    <property type="match status" value="1"/>
</dbReference>
<evidence type="ECO:0000256" key="7">
    <source>
        <dbReference type="ARBA" id="ARBA00022989"/>
    </source>
</evidence>
<keyword evidence="3" id="KW-1003">Cell membrane</keyword>
<feature type="transmembrane region" description="Helical" evidence="9">
    <location>
        <begin position="303"/>
        <end position="321"/>
    </location>
</feature>
<dbReference type="InterPro" id="IPR027417">
    <property type="entry name" value="P-loop_NTPase"/>
</dbReference>
<dbReference type="InterPro" id="IPR003439">
    <property type="entry name" value="ABC_transporter-like_ATP-bd"/>
</dbReference>